<dbReference type="Proteomes" id="UP000614460">
    <property type="component" value="Unassembled WGS sequence"/>
</dbReference>
<proteinExistence type="predicted"/>
<dbReference type="AlphaFoldDB" id="A0A8H9KX06"/>
<sequence>MNKLYIYIFSIGLASLLFSCGNNTEKQARNSDQGQDSLRIVSLNGTISEVISELGLEDKIVGTDVASTYPASLNSKPKVGHNKKIPVEGVIALKPNLIMGTKTEVSPETTEQFKQAGIRVILFDQEYSIDGTRRLIKGVSDSLSLTNKGDSIIANFDKAIHSVEAYSREQEKPKVLFIYARGAGSMMVGGIGTQVDKVIDLAGGVNVAKDFKDYKPLTAEALVSYNPDVLLLFSSGLSSLGNESGILNVQGVKETNAGKNKKIVAMDGQLLTGFSSRLPIAIEELYSKIH</sequence>
<accession>A0A8H9KX06</accession>
<dbReference type="Pfam" id="PF01497">
    <property type="entry name" value="Peripla_BP_2"/>
    <property type="match status" value="1"/>
</dbReference>
<protein>
    <recommendedName>
        <fullName evidence="2">Fe/B12 periplasmic-binding domain-containing protein</fullName>
    </recommendedName>
</protein>
<reference evidence="3" key="1">
    <citation type="journal article" date="2014" name="Int. J. Syst. Evol. Microbiol.">
        <title>Complete genome sequence of Corynebacterium casei LMG S-19264T (=DSM 44701T), isolated from a smear-ripened cheese.</title>
        <authorList>
            <consortium name="US DOE Joint Genome Institute (JGI-PGF)"/>
            <person name="Walter F."/>
            <person name="Albersmeier A."/>
            <person name="Kalinowski J."/>
            <person name="Ruckert C."/>
        </authorList>
    </citation>
    <scope>NUCLEOTIDE SEQUENCE</scope>
    <source>
        <strain evidence="3">CGMCC 1.15966</strain>
    </source>
</reference>
<dbReference type="InterPro" id="IPR050902">
    <property type="entry name" value="ABC_Transporter_SBP"/>
</dbReference>
<dbReference type="InterPro" id="IPR002491">
    <property type="entry name" value="ABC_transptr_periplasmic_BD"/>
</dbReference>
<dbReference type="RefSeq" id="WP_182499602.1">
    <property type="nucleotide sequence ID" value="NZ_BMKM01000012.1"/>
</dbReference>
<feature type="domain" description="Fe/B12 periplasmic-binding" evidence="2">
    <location>
        <begin position="39"/>
        <end position="290"/>
    </location>
</feature>
<evidence type="ECO:0000313" key="4">
    <source>
        <dbReference type="Proteomes" id="UP000614460"/>
    </source>
</evidence>
<dbReference type="PANTHER" id="PTHR30535">
    <property type="entry name" value="VITAMIN B12-BINDING PROTEIN"/>
    <property type="match status" value="1"/>
</dbReference>
<dbReference type="SUPFAM" id="SSF53807">
    <property type="entry name" value="Helical backbone' metal receptor"/>
    <property type="match status" value="1"/>
</dbReference>
<name>A0A8H9KX06_9SPHI</name>
<gene>
    <name evidence="3" type="ORF">GCM10011516_32280</name>
</gene>
<dbReference type="PROSITE" id="PS50983">
    <property type="entry name" value="FE_B12_PBP"/>
    <property type="match status" value="1"/>
</dbReference>
<dbReference type="PANTHER" id="PTHR30535:SF4">
    <property type="entry name" value="HEMIN-BINDING PERIPLASMIC PROTEIN HMUT"/>
    <property type="match status" value="1"/>
</dbReference>
<reference evidence="3" key="2">
    <citation type="submission" date="2020-09" db="EMBL/GenBank/DDBJ databases">
        <authorList>
            <person name="Sun Q."/>
            <person name="Zhou Y."/>
        </authorList>
    </citation>
    <scope>NUCLEOTIDE SEQUENCE</scope>
    <source>
        <strain evidence="3">CGMCC 1.15966</strain>
    </source>
</reference>
<keyword evidence="1" id="KW-0732">Signal</keyword>
<dbReference type="PROSITE" id="PS51257">
    <property type="entry name" value="PROKAR_LIPOPROTEIN"/>
    <property type="match status" value="1"/>
</dbReference>
<feature type="signal peptide" evidence="1">
    <location>
        <begin position="1"/>
        <end position="19"/>
    </location>
</feature>
<dbReference type="Gene3D" id="3.40.50.1980">
    <property type="entry name" value="Nitrogenase molybdenum iron protein domain"/>
    <property type="match status" value="2"/>
</dbReference>
<feature type="chain" id="PRO_5034442009" description="Fe/B12 periplasmic-binding domain-containing protein" evidence="1">
    <location>
        <begin position="20"/>
        <end position="290"/>
    </location>
</feature>
<dbReference type="EMBL" id="BMKM01000012">
    <property type="protein sequence ID" value="GGE32082.1"/>
    <property type="molecule type" value="Genomic_DNA"/>
</dbReference>
<evidence type="ECO:0000259" key="2">
    <source>
        <dbReference type="PROSITE" id="PS50983"/>
    </source>
</evidence>
<organism evidence="3 4">
    <name type="scientific">Sphingobacterium cellulitidis</name>
    <dbReference type="NCBI Taxonomy" id="1768011"/>
    <lineage>
        <taxon>Bacteria</taxon>
        <taxon>Pseudomonadati</taxon>
        <taxon>Bacteroidota</taxon>
        <taxon>Sphingobacteriia</taxon>
        <taxon>Sphingobacteriales</taxon>
        <taxon>Sphingobacteriaceae</taxon>
        <taxon>Sphingobacterium</taxon>
    </lineage>
</organism>
<keyword evidence="4" id="KW-1185">Reference proteome</keyword>
<comment type="caution">
    <text evidence="3">The sequence shown here is derived from an EMBL/GenBank/DDBJ whole genome shotgun (WGS) entry which is preliminary data.</text>
</comment>
<evidence type="ECO:0000256" key="1">
    <source>
        <dbReference type="SAM" id="SignalP"/>
    </source>
</evidence>
<evidence type="ECO:0000313" key="3">
    <source>
        <dbReference type="EMBL" id="GGE32082.1"/>
    </source>
</evidence>